<dbReference type="Proteomes" id="UP000050556">
    <property type="component" value="Unassembled WGS sequence"/>
</dbReference>
<proteinExistence type="predicted"/>
<comment type="caution">
    <text evidence="1">The sequence shown here is derived from an EMBL/GenBank/DDBJ whole genome shotgun (WGS) entry which is preliminary data.</text>
</comment>
<evidence type="ECO:0000313" key="2">
    <source>
        <dbReference type="Proteomes" id="UP000050556"/>
    </source>
</evidence>
<accession>A0A0P7LKU6</accession>
<protein>
    <submittedName>
        <fullName evidence="1">Uncharacterized protein</fullName>
    </submittedName>
</protein>
<sequence length="68" mass="7543">MADQLIRVNSEIFVMASDVLGIRFAGGRNVTVATSTGCYSLDVERDKTGIESMNRFISEVNKALRNHH</sequence>
<reference evidence="1 2" key="1">
    <citation type="journal article" date="2015" name="Front. Microbiol.">
        <title>Genetic determinants of heat resistance in Escherichia coli.</title>
        <authorList>
            <person name="Mercer R.G."/>
            <person name="Zheng J."/>
            <person name="Garcia-Hernandez R."/>
            <person name="Ruan L."/>
            <person name="Ganzle M.G."/>
            <person name="McMullen L.M."/>
        </authorList>
    </citation>
    <scope>NUCLEOTIDE SEQUENCE [LARGE SCALE GENOMIC DNA]</scope>
    <source>
        <strain evidence="1 2">AW1.3</strain>
    </source>
</reference>
<dbReference type="RefSeq" id="WP_000774955.1">
    <property type="nucleotide sequence ID" value="NZ_JADCPM010000038.1"/>
</dbReference>
<organism evidence="1 2">
    <name type="scientific">Escherichia coli</name>
    <dbReference type="NCBI Taxonomy" id="562"/>
    <lineage>
        <taxon>Bacteria</taxon>
        <taxon>Pseudomonadati</taxon>
        <taxon>Pseudomonadota</taxon>
        <taxon>Gammaproteobacteria</taxon>
        <taxon>Enterobacterales</taxon>
        <taxon>Enterobacteriaceae</taxon>
        <taxon>Escherichia</taxon>
    </lineage>
</organism>
<gene>
    <name evidence="1" type="ORF">ACU57_22760</name>
</gene>
<dbReference type="EMBL" id="LDYI01000145">
    <property type="protein sequence ID" value="KPO06827.1"/>
    <property type="molecule type" value="Genomic_DNA"/>
</dbReference>
<dbReference type="PATRIC" id="fig|562.7813.peg.4447"/>
<dbReference type="AlphaFoldDB" id="A0A0P7LKU6"/>
<name>A0A0P7LKU6_ECOLX</name>
<evidence type="ECO:0000313" key="1">
    <source>
        <dbReference type="EMBL" id="KPO06827.1"/>
    </source>
</evidence>